<organism evidence="1 2">
    <name type="scientific">Solanum verrucosum</name>
    <dbReference type="NCBI Taxonomy" id="315347"/>
    <lineage>
        <taxon>Eukaryota</taxon>
        <taxon>Viridiplantae</taxon>
        <taxon>Streptophyta</taxon>
        <taxon>Embryophyta</taxon>
        <taxon>Tracheophyta</taxon>
        <taxon>Spermatophyta</taxon>
        <taxon>Magnoliopsida</taxon>
        <taxon>eudicotyledons</taxon>
        <taxon>Gunneridae</taxon>
        <taxon>Pentapetalae</taxon>
        <taxon>asterids</taxon>
        <taxon>lamiids</taxon>
        <taxon>Solanales</taxon>
        <taxon>Solanaceae</taxon>
        <taxon>Solanoideae</taxon>
        <taxon>Solaneae</taxon>
        <taxon>Solanum</taxon>
    </lineage>
</organism>
<dbReference type="AlphaFoldDB" id="A0AAF0TTY7"/>
<reference evidence="1" key="1">
    <citation type="submission" date="2023-08" db="EMBL/GenBank/DDBJ databases">
        <title>A de novo genome assembly of Solanum verrucosum Schlechtendal, a Mexican diploid species geographically isolated from the other diploid A-genome species in potato relatives.</title>
        <authorList>
            <person name="Hosaka K."/>
        </authorList>
    </citation>
    <scope>NUCLEOTIDE SEQUENCE</scope>
    <source>
        <tissue evidence="1">Young leaves</tissue>
    </source>
</reference>
<accession>A0AAF0TTY7</accession>
<evidence type="ECO:0000313" key="1">
    <source>
        <dbReference type="EMBL" id="WMV32139.1"/>
    </source>
</evidence>
<gene>
    <name evidence="1" type="ORF">MTR67_025524</name>
</gene>
<protein>
    <submittedName>
        <fullName evidence="1">Uncharacterized protein</fullName>
    </submittedName>
</protein>
<sequence>MSLFPLLSKVRKRIDKIRRSFIWQGNNEKRAFHLVNWDVLIESKKDGGIGIRNLNTDNQSLLMKWLWRYNLEPYALWRNVIHDKYGQDDQWCSKVVVSPHGVGVWKAIRSLWSLMAGNISLRVGNERKVRFWCDNWLGHGPLKELFPEFFSIATMPDINLESAKGIHGWNITFRTLLHDWELEKELIL</sequence>
<keyword evidence="2" id="KW-1185">Reference proteome</keyword>
<evidence type="ECO:0000313" key="2">
    <source>
        <dbReference type="Proteomes" id="UP001234989"/>
    </source>
</evidence>
<dbReference type="EMBL" id="CP133617">
    <property type="protein sequence ID" value="WMV32139.1"/>
    <property type="molecule type" value="Genomic_DNA"/>
</dbReference>
<dbReference type="PANTHER" id="PTHR33116:SF78">
    <property type="entry name" value="OS12G0587133 PROTEIN"/>
    <property type="match status" value="1"/>
</dbReference>
<dbReference type="PANTHER" id="PTHR33116">
    <property type="entry name" value="REVERSE TRANSCRIPTASE ZINC-BINDING DOMAIN-CONTAINING PROTEIN-RELATED-RELATED"/>
    <property type="match status" value="1"/>
</dbReference>
<name>A0AAF0TTY7_SOLVR</name>
<dbReference type="Proteomes" id="UP001234989">
    <property type="component" value="Chromosome 6"/>
</dbReference>
<proteinExistence type="predicted"/>